<organism evidence="2 3">
    <name type="scientific">Owenia fusiformis</name>
    <name type="common">Polychaete worm</name>
    <dbReference type="NCBI Taxonomy" id="6347"/>
    <lineage>
        <taxon>Eukaryota</taxon>
        <taxon>Metazoa</taxon>
        <taxon>Spiralia</taxon>
        <taxon>Lophotrochozoa</taxon>
        <taxon>Annelida</taxon>
        <taxon>Polychaeta</taxon>
        <taxon>Sedentaria</taxon>
        <taxon>Canalipalpata</taxon>
        <taxon>Sabellida</taxon>
        <taxon>Oweniida</taxon>
        <taxon>Oweniidae</taxon>
        <taxon>Owenia</taxon>
    </lineage>
</organism>
<name>A0A8S4N299_OWEFU</name>
<evidence type="ECO:0000256" key="1">
    <source>
        <dbReference type="SAM" id="MobiDB-lite"/>
    </source>
</evidence>
<gene>
    <name evidence="2" type="ORF">OFUS_LOCUS2741</name>
</gene>
<dbReference type="AlphaFoldDB" id="A0A8S4N299"/>
<dbReference type="Proteomes" id="UP000749559">
    <property type="component" value="Unassembled WGS sequence"/>
</dbReference>
<protein>
    <submittedName>
        <fullName evidence="2">Uncharacterized protein</fullName>
    </submittedName>
</protein>
<keyword evidence="3" id="KW-1185">Reference proteome</keyword>
<dbReference type="InterPro" id="IPR036514">
    <property type="entry name" value="SGNH_hydro_sf"/>
</dbReference>
<feature type="region of interest" description="Disordered" evidence="1">
    <location>
        <begin position="94"/>
        <end position="163"/>
    </location>
</feature>
<reference evidence="2" key="1">
    <citation type="submission" date="2022-03" db="EMBL/GenBank/DDBJ databases">
        <authorList>
            <person name="Martin C."/>
        </authorList>
    </citation>
    <scope>NUCLEOTIDE SEQUENCE</scope>
</reference>
<proteinExistence type="predicted"/>
<evidence type="ECO:0000313" key="2">
    <source>
        <dbReference type="EMBL" id="CAH1775440.1"/>
    </source>
</evidence>
<dbReference type="Gene3D" id="3.40.50.1110">
    <property type="entry name" value="SGNH hydrolase"/>
    <property type="match status" value="1"/>
</dbReference>
<comment type="caution">
    <text evidence="2">The sequence shown here is derived from an EMBL/GenBank/DDBJ whole genome shotgun (WGS) entry which is preliminary data.</text>
</comment>
<accession>A0A8S4N299</accession>
<dbReference type="SUPFAM" id="SSF52266">
    <property type="entry name" value="SGNH hydrolase"/>
    <property type="match status" value="1"/>
</dbReference>
<feature type="compositionally biased region" description="Polar residues" evidence="1">
    <location>
        <begin position="94"/>
        <end position="106"/>
    </location>
</feature>
<dbReference type="EMBL" id="CAIIXF020000001">
    <property type="protein sequence ID" value="CAH1775440.1"/>
    <property type="molecule type" value="Genomic_DNA"/>
</dbReference>
<evidence type="ECO:0000313" key="3">
    <source>
        <dbReference type="Proteomes" id="UP000749559"/>
    </source>
</evidence>
<sequence>MEDLDSQYNQEIKLKSAKMVDLENRLKVSDQQRKDEAEAFTILHAQDTKDLERQINELKAELSDTSKKLHGAIVDNKTLYHKVRSLTEKLQTDNHPISCSIPQSIQPEPAHSLPSTPRPTRGPAGSSRPPTRPFSRPPAAHKGASTSKSSKPIPPHKKGTSKTVHIMYSSNGKGLAGVMMSKDKAISATSSVYSGGKIETGTHSLEKGDIKESTDFKFIGLGTNNIPTDHPQDMVYELKNLMQTAKNKHPRSKLVLCGIHHRGDSHDSRTRDIWNSKIGNLLMHCQEM</sequence>